<dbReference type="GO" id="GO:0006094">
    <property type="term" value="P:gluconeogenesis"/>
    <property type="evidence" value="ECO:0007669"/>
    <property type="project" value="TreeGrafter"/>
</dbReference>
<dbReference type="Proteomes" id="UP000377803">
    <property type="component" value="Chromosome"/>
</dbReference>
<dbReference type="EMBL" id="CP040089">
    <property type="protein sequence ID" value="QGA80058.1"/>
    <property type="molecule type" value="Genomic_DNA"/>
</dbReference>
<keyword evidence="8 11" id="KW-0378">Hydrolase</keyword>
<dbReference type="AlphaFoldDB" id="A0A5Q0UET4"/>
<keyword evidence="7" id="KW-0479">Metal-binding</keyword>
<dbReference type="InterPro" id="IPR020548">
    <property type="entry name" value="Fructose_bisphosphatase_AS"/>
</dbReference>
<keyword evidence="9" id="KW-0460">Magnesium</keyword>
<dbReference type="GO" id="GO:0005737">
    <property type="term" value="C:cytoplasm"/>
    <property type="evidence" value="ECO:0007669"/>
    <property type="project" value="TreeGrafter"/>
</dbReference>
<dbReference type="PANTHER" id="PTHR11556:SF35">
    <property type="entry name" value="SEDOHEPTULOSE-1,7-BISPHOSPHATASE, CHLOROPLASTIC"/>
    <property type="match status" value="1"/>
</dbReference>
<evidence type="ECO:0000256" key="5">
    <source>
        <dbReference type="ARBA" id="ARBA00013093"/>
    </source>
</evidence>
<comment type="similarity">
    <text evidence="4 11">Belongs to the FBPase class 1 family.</text>
</comment>
<dbReference type="GO" id="GO:0042132">
    <property type="term" value="F:fructose 1,6-bisphosphate 1-phosphatase activity"/>
    <property type="evidence" value="ECO:0007669"/>
    <property type="project" value="UniProtKB-EC"/>
</dbReference>
<evidence type="ECO:0000313" key="14">
    <source>
        <dbReference type="EMBL" id="QGA80058.1"/>
    </source>
</evidence>
<dbReference type="GeneID" id="42364531"/>
<dbReference type="PANTHER" id="PTHR11556">
    <property type="entry name" value="FRUCTOSE-1,6-BISPHOSPHATASE-RELATED"/>
    <property type="match status" value="1"/>
</dbReference>
<evidence type="ECO:0000256" key="8">
    <source>
        <dbReference type="ARBA" id="ARBA00022801"/>
    </source>
</evidence>
<sequence length="288" mass="31770">MDKQEVVDEVFHSVAEVAPHISSGLLKRREYVGEENPSDEKQLEADVWANEFLKEEITSLEGVGEFASEEEHEVTDCGEGLSVTVDPLDGSSNIPTNNIVGTIVGIYDEELPCRGKNIVAAFYVVYGPLTSFTIARDGQVDEYVLEESKGDGVELHKASEDIQIPEPYVYGFGGNKHWGSDFERLKEDISDDLKLRYGGAMVGDVNQVLHQGGVFGYPAREDAENGKLRLLFEANPMAYIFETAGGKSSDGDKSILRVKAEELHQRTPVFVGSEESVRKVNERGLSLH</sequence>
<dbReference type="EC" id="3.1.3.11" evidence="5"/>
<dbReference type="GO" id="GO:0030388">
    <property type="term" value="P:fructose 1,6-bisphosphate metabolic process"/>
    <property type="evidence" value="ECO:0007669"/>
    <property type="project" value="TreeGrafter"/>
</dbReference>
<dbReference type="PRINTS" id="PR00115">
    <property type="entry name" value="F16BPHPHTASE"/>
</dbReference>
<dbReference type="OrthoDB" id="146513at2157"/>
<evidence type="ECO:0000259" key="13">
    <source>
        <dbReference type="Pfam" id="PF18913"/>
    </source>
</evidence>
<evidence type="ECO:0000256" key="6">
    <source>
        <dbReference type="ARBA" id="ARBA00022490"/>
    </source>
</evidence>
<keyword evidence="15" id="KW-1185">Reference proteome</keyword>
<gene>
    <name evidence="14" type="primary">fbp</name>
    <name evidence="14" type="ORF">LC1Nh_0150</name>
</gene>
<dbReference type="GO" id="GO:0005986">
    <property type="term" value="P:sucrose biosynthetic process"/>
    <property type="evidence" value="ECO:0007669"/>
    <property type="project" value="TreeGrafter"/>
</dbReference>
<dbReference type="InterPro" id="IPR000146">
    <property type="entry name" value="FBPase_class-1"/>
</dbReference>
<evidence type="ECO:0000256" key="2">
    <source>
        <dbReference type="ARBA" id="ARBA00001946"/>
    </source>
</evidence>
<keyword evidence="6" id="KW-0963">Cytoplasm</keyword>
<dbReference type="InterPro" id="IPR033391">
    <property type="entry name" value="FBPase_N"/>
</dbReference>
<dbReference type="InterPro" id="IPR044015">
    <property type="entry name" value="FBPase_C_dom"/>
</dbReference>
<evidence type="ECO:0000313" key="15">
    <source>
        <dbReference type="Proteomes" id="UP000377803"/>
    </source>
</evidence>
<evidence type="ECO:0000256" key="4">
    <source>
        <dbReference type="ARBA" id="ARBA00010941"/>
    </source>
</evidence>
<comment type="cofactor">
    <cofactor evidence="2">
        <name>Mg(2+)</name>
        <dbReference type="ChEBI" id="CHEBI:18420"/>
    </cofactor>
</comment>
<dbReference type="HAMAP" id="MF_01855">
    <property type="entry name" value="FBPase_class1"/>
    <property type="match status" value="1"/>
</dbReference>
<keyword evidence="10 11" id="KW-0119">Carbohydrate metabolism</keyword>
<dbReference type="Gene3D" id="3.40.190.80">
    <property type="match status" value="1"/>
</dbReference>
<accession>A0A5Q0UET4</accession>
<evidence type="ECO:0000256" key="1">
    <source>
        <dbReference type="ARBA" id="ARBA00001273"/>
    </source>
</evidence>
<evidence type="ECO:0000256" key="11">
    <source>
        <dbReference type="RuleBase" id="RU000508"/>
    </source>
</evidence>
<dbReference type="GO" id="GO:0006000">
    <property type="term" value="P:fructose metabolic process"/>
    <property type="evidence" value="ECO:0007669"/>
    <property type="project" value="TreeGrafter"/>
</dbReference>
<comment type="pathway">
    <text evidence="3">Carbohydrate biosynthesis; Calvin cycle.</text>
</comment>
<protein>
    <recommendedName>
        <fullName evidence="5">fructose-bisphosphatase</fullName>
        <ecNumber evidence="5">3.1.3.11</ecNumber>
    </recommendedName>
</protein>
<dbReference type="PROSITE" id="PS00124">
    <property type="entry name" value="FBPASE"/>
    <property type="match status" value="1"/>
</dbReference>
<dbReference type="KEGG" id="ncon:LC1Nh_0150"/>
<evidence type="ECO:0000256" key="9">
    <source>
        <dbReference type="ARBA" id="ARBA00022842"/>
    </source>
</evidence>
<evidence type="ECO:0000256" key="7">
    <source>
        <dbReference type="ARBA" id="ARBA00022723"/>
    </source>
</evidence>
<evidence type="ECO:0000259" key="12">
    <source>
        <dbReference type="Pfam" id="PF00316"/>
    </source>
</evidence>
<feature type="domain" description="Fructose-1-6-bisphosphatase class I N-terminal" evidence="12">
    <location>
        <begin position="32"/>
        <end position="151"/>
    </location>
</feature>
<dbReference type="Pfam" id="PF18913">
    <property type="entry name" value="FBPase_C"/>
    <property type="match status" value="1"/>
</dbReference>
<proteinExistence type="inferred from homology"/>
<feature type="domain" description="Fructose-1-6-bisphosphatase class 1 C-terminal" evidence="13">
    <location>
        <begin position="169"/>
        <end position="281"/>
    </location>
</feature>
<dbReference type="GO" id="GO:0006002">
    <property type="term" value="P:fructose 6-phosphate metabolic process"/>
    <property type="evidence" value="ECO:0007669"/>
    <property type="project" value="TreeGrafter"/>
</dbReference>
<dbReference type="InterPro" id="IPR028343">
    <property type="entry name" value="FBPtase"/>
</dbReference>
<evidence type="ECO:0000256" key="3">
    <source>
        <dbReference type="ARBA" id="ARBA00005215"/>
    </source>
</evidence>
<reference evidence="15" key="1">
    <citation type="submission" date="2019-05" db="EMBL/GenBank/DDBJ databases">
        <title>Candidatus Nanohalobium constans, a novel model system to study the DPANN nano-sized archaea: genomic and physiological characterization of a nanoarchaeon co-cultured with its chitinotrophic host.</title>
        <authorList>
            <person name="La Cono V."/>
            <person name="Arcadi E."/>
            <person name="Crisafi F."/>
            <person name="Denaro R."/>
            <person name="La Spada G."/>
            <person name="Messina E."/>
            <person name="Smedile F."/>
            <person name="Toshchakov S.V."/>
            <person name="Shevchenko M.A."/>
            <person name="Golyshin P.N."/>
            <person name="Golyshina O.V."/>
            <person name="Ferrer M."/>
            <person name="Rohde M."/>
            <person name="Mushegian A."/>
            <person name="Sorokin D.Y."/>
            <person name="Giuliano L."/>
            <person name="Yakimov M.M."/>
        </authorList>
    </citation>
    <scope>NUCLEOTIDE SEQUENCE [LARGE SCALE GENOMIC DNA]</scope>
    <source>
        <strain evidence="15">LC1Nh</strain>
    </source>
</reference>
<name>A0A5Q0UET4_9ARCH</name>
<dbReference type="SUPFAM" id="SSF56655">
    <property type="entry name" value="Carbohydrate phosphatase"/>
    <property type="match status" value="1"/>
</dbReference>
<dbReference type="RefSeq" id="WP_153549796.1">
    <property type="nucleotide sequence ID" value="NZ_CP040089.1"/>
</dbReference>
<dbReference type="GO" id="GO:0046872">
    <property type="term" value="F:metal ion binding"/>
    <property type="evidence" value="ECO:0007669"/>
    <property type="project" value="UniProtKB-KW"/>
</dbReference>
<dbReference type="Gene3D" id="3.30.540.10">
    <property type="entry name" value="Fructose-1,6-Bisphosphatase, subunit A, domain 1"/>
    <property type="match status" value="1"/>
</dbReference>
<dbReference type="PIRSF" id="PIRSF000904">
    <property type="entry name" value="FBPtase_SBPase"/>
    <property type="match status" value="1"/>
</dbReference>
<dbReference type="Pfam" id="PF00316">
    <property type="entry name" value="FBPase"/>
    <property type="match status" value="1"/>
</dbReference>
<comment type="catalytic activity">
    <reaction evidence="1">
        <text>beta-D-fructose 1,6-bisphosphate + H2O = beta-D-fructose 6-phosphate + phosphate</text>
        <dbReference type="Rhea" id="RHEA:11064"/>
        <dbReference type="ChEBI" id="CHEBI:15377"/>
        <dbReference type="ChEBI" id="CHEBI:32966"/>
        <dbReference type="ChEBI" id="CHEBI:43474"/>
        <dbReference type="ChEBI" id="CHEBI:57634"/>
        <dbReference type="EC" id="3.1.3.11"/>
    </reaction>
</comment>
<evidence type="ECO:0000256" key="10">
    <source>
        <dbReference type="ARBA" id="ARBA00023277"/>
    </source>
</evidence>
<organism evidence="14 15">
    <name type="scientific">Candidatus Nanohalobium constans</name>
    <dbReference type="NCBI Taxonomy" id="2565781"/>
    <lineage>
        <taxon>Archaea</taxon>
        <taxon>Candidatus Nanohalarchaeota</taxon>
        <taxon>Candidatus Nanohalobia</taxon>
        <taxon>Candidatus Nanohalobiales</taxon>
        <taxon>Candidatus Nanohalobiaceae</taxon>
        <taxon>Candidatus Nanohalobium</taxon>
    </lineage>
</organism>